<dbReference type="EMBL" id="ML986607">
    <property type="protein sequence ID" value="KAF2265365.1"/>
    <property type="molecule type" value="Genomic_DNA"/>
</dbReference>
<dbReference type="AlphaFoldDB" id="A0A9P4N0V8"/>
<feature type="transmembrane region" description="Helical" evidence="6">
    <location>
        <begin position="40"/>
        <end position="60"/>
    </location>
</feature>
<evidence type="ECO:0008006" key="9">
    <source>
        <dbReference type="Google" id="ProtNLM"/>
    </source>
</evidence>
<feature type="transmembrane region" description="Helical" evidence="6">
    <location>
        <begin position="182"/>
        <end position="201"/>
    </location>
</feature>
<organism evidence="7 8">
    <name type="scientific">Lojkania enalia</name>
    <dbReference type="NCBI Taxonomy" id="147567"/>
    <lineage>
        <taxon>Eukaryota</taxon>
        <taxon>Fungi</taxon>
        <taxon>Dikarya</taxon>
        <taxon>Ascomycota</taxon>
        <taxon>Pezizomycotina</taxon>
        <taxon>Dothideomycetes</taxon>
        <taxon>Pleosporomycetidae</taxon>
        <taxon>Pleosporales</taxon>
        <taxon>Pleosporales incertae sedis</taxon>
        <taxon>Lojkania</taxon>
    </lineage>
</organism>
<proteinExistence type="inferred from homology"/>
<dbReference type="PANTHER" id="PTHR11266:SF80">
    <property type="entry name" value="PEROXISOMAL MEMBRANE PROTEIN 2"/>
    <property type="match status" value="1"/>
</dbReference>
<evidence type="ECO:0000256" key="4">
    <source>
        <dbReference type="ARBA" id="ARBA00022989"/>
    </source>
</evidence>
<evidence type="ECO:0000313" key="8">
    <source>
        <dbReference type="Proteomes" id="UP000800093"/>
    </source>
</evidence>
<comment type="caution">
    <text evidence="7">The sequence shown here is derived from an EMBL/GenBank/DDBJ whole genome shotgun (WGS) entry which is preliminary data.</text>
</comment>
<evidence type="ECO:0000256" key="1">
    <source>
        <dbReference type="ARBA" id="ARBA00004141"/>
    </source>
</evidence>
<evidence type="ECO:0000256" key="6">
    <source>
        <dbReference type="RuleBase" id="RU363053"/>
    </source>
</evidence>
<comment type="subcellular location">
    <subcellularLocation>
        <location evidence="1">Membrane</location>
        <topology evidence="1">Multi-pass membrane protein</topology>
    </subcellularLocation>
</comment>
<dbReference type="Proteomes" id="UP000800093">
    <property type="component" value="Unassembled WGS sequence"/>
</dbReference>
<dbReference type="Pfam" id="PF04117">
    <property type="entry name" value="Mpv17_PMP22"/>
    <property type="match status" value="1"/>
</dbReference>
<gene>
    <name evidence="7" type="ORF">CC78DRAFT_579338</name>
</gene>
<dbReference type="GO" id="GO:0005778">
    <property type="term" value="C:peroxisomal membrane"/>
    <property type="evidence" value="ECO:0007669"/>
    <property type="project" value="TreeGrafter"/>
</dbReference>
<evidence type="ECO:0000256" key="3">
    <source>
        <dbReference type="ARBA" id="ARBA00022692"/>
    </source>
</evidence>
<evidence type="ECO:0000256" key="2">
    <source>
        <dbReference type="ARBA" id="ARBA00006824"/>
    </source>
</evidence>
<protein>
    <recommendedName>
        <fullName evidence="9">Integral membrane protein-like protein</fullName>
    </recommendedName>
</protein>
<keyword evidence="5 6" id="KW-0472">Membrane</keyword>
<reference evidence="8" key="1">
    <citation type="journal article" date="2020" name="Stud. Mycol.">
        <title>101 Dothideomycetes genomes: A test case for predicting lifestyles and emergence of pathogens.</title>
        <authorList>
            <person name="Haridas S."/>
            <person name="Albert R."/>
            <person name="Binder M."/>
            <person name="Bloem J."/>
            <person name="LaButti K."/>
            <person name="Salamov A."/>
            <person name="Andreopoulos B."/>
            <person name="Baker S."/>
            <person name="Barry K."/>
            <person name="Bills G."/>
            <person name="Bluhm B."/>
            <person name="Cannon C."/>
            <person name="Castanera R."/>
            <person name="Culley D."/>
            <person name="Daum C."/>
            <person name="Ezra D."/>
            <person name="Gonzalez J."/>
            <person name="Henrissat B."/>
            <person name="Kuo A."/>
            <person name="Liang C."/>
            <person name="Lipzen A."/>
            <person name="Lutzoni F."/>
            <person name="Magnuson J."/>
            <person name="Mondo S."/>
            <person name="Nolan M."/>
            <person name="Ohm R."/>
            <person name="Pangilinan J."/>
            <person name="Park H.-J."/>
            <person name="Ramirez L."/>
            <person name="Alfaro M."/>
            <person name="Sun H."/>
            <person name="Tritt A."/>
            <person name="Yoshinaga Y."/>
            <person name="Zwiers L.-H."/>
            <person name="Turgeon B."/>
            <person name="Goodwin S."/>
            <person name="Spatafora J."/>
            <person name="Crous P."/>
            <person name="Grigoriev I."/>
        </authorList>
    </citation>
    <scope>NUCLEOTIDE SEQUENCE [LARGE SCALE GENOMIC DNA]</scope>
    <source>
        <strain evidence="8">CBS 304.66</strain>
    </source>
</reference>
<name>A0A9P4N0V8_9PLEO</name>
<keyword evidence="8" id="KW-1185">Reference proteome</keyword>
<sequence>MRPSPIVQSTVLALIIDACSNVIAQRLKAWNDKKAFEFDLVLFIQFSIMTAISAPINFHWQAWLERTFPQKKIVTCKREATANEEEKDVFVREGASGRLVDDDVTVRDWPNVFKRWFTDCITVGALFNTVMFLVLMGTLKGKGLTQIVMDIKTQTWQIIWDGYKMWPIANFASSYVPVERRIVFFSFCGLLWNIYLTFVAIRL</sequence>
<evidence type="ECO:0000256" key="5">
    <source>
        <dbReference type="ARBA" id="ARBA00023136"/>
    </source>
</evidence>
<evidence type="ECO:0000313" key="7">
    <source>
        <dbReference type="EMBL" id="KAF2265365.1"/>
    </source>
</evidence>
<keyword evidence="4 6" id="KW-1133">Transmembrane helix</keyword>
<dbReference type="PANTHER" id="PTHR11266">
    <property type="entry name" value="PEROXISOMAL MEMBRANE PROTEIN 2, PXMP2 MPV17"/>
    <property type="match status" value="1"/>
</dbReference>
<dbReference type="InterPro" id="IPR007248">
    <property type="entry name" value="Mpv17_PMP22"/>
</dbReference>
<feature type="transmembrane region" description="Helical" evidence="6">
    <location>
        <begin position="116"/>
        <end position="139"/>
    </location>
</feature>
<keyword evidence="3 6" id="KW-0812">Transmembrane</keyword>
<dbReference type="OrthoDB" id="10267969at2759"/>
<accession>A0A9P4N0V8</accession>
<comment type="similarity">
    <text evidence="2 6">Belongs to the peroxisomal membrane protein PXMP2/4 family.</text>
</comment>